<accession>A0A4Z2FL41</accession>
<comment type="caution">
    <text evidence="2">The sequence shown here is derived from an EMBL/GenBank/DDBJ whole genome shotgun (WGS) entry which is preliminary data.</text>
</comment>
<feature type="region of interest" description="Disordered" evidence="1">
    <location>
        <begin position="17"/>
        <end position="82"/>
    </location>
</feature>
<dbReference type="Proteomes" id="UP000314294">
    <property type="component" value="Unassembled WGS sequence"/>
</dbReference>
<reference evidence="2 3" key="1">
    <citation type="submission" date="2019-03" db="EMBL/GenBank/DDBJ databases">
        <title>First draft genome of Liparis tanakae, snailfish: a comprehensive survey of snailfish specific genes.</title>
        <authorList>
            <person name="Kim W."/>
            <person name="Song I."/>
            <person name="Jeong J.-H."/>
            <person name="Kim D."/>
            <person name="Kim S."/>
            <person name="Ryu S."/>
            <person name="Song J.Y."/>
            <person name="Lee S.K."/>
        </authorList>
    </citation>
    <scope>NUCLEOTIDE SEQUENCE [LARGE SCALE GENOMIC DNA]</scope>
    <source>
        <tissue evidence="2">Muscle</tissue>
    </source>
</reference>
<evidence type="ECO:0000313" key="2">
    <source>
        <dbReference type="EMBL" id="TNN41473.1"/>
    </source>
</evidence>
<organism evidence="2 3">
    <name type="scientific">Liparis tanakae</name>
    <name type="common">Tanaka's snailfish</name>
    <dbReference type="NCBI Taxonomy" id="230148"/>
    <lineage>
        <taxon>Eukaryota</taxon>
        <taxon>Metazoa</taxon>
        <taxon>Chordata</taxon>
        <taxon>Craniata</taxon>
        <taxon>Vertebrata</taxon>
        <taxon>Euteleostomi</taxon>
        <taxon>Actinopterygii</taxon>
        <taxon>Neopterygii</taxon>
        <taxon>Teleostei</taxon>
        <taxon>Neoteleostei</taxon>
        <taxon>Acanthomorphata</taxon>
        <taxon>Eupercaria</taxon>
        <taxon>Perciformes</taxon>
        <taxon>Cottioidei</taxon>
        <taxon>Cottales</taxon>
        <taxon>Liparidae</taxon>
        <taxon>Liparis</taxon>
    </lineage>
</organism>
<name>A0A4Z2FL41_9TELE</name>
<evidence type="ECO:0000313" key="3">
    <source>
        <dbReference type="Proteomes" id="UP000314294"/>
    </source>
</evidence>
<dbReference type="EMBL" id="SRLO01001105">
    <property type="protein sequence ID" value="TNN41473.1"/>
    <property type="molecule type" value="Genomic_DNA"/>
</dbReference>
<gene>
    <name evidence="2" type="ORF">EYF80_048357</name>
</gene>
<keyword evidence="3" id="KW-1185">Reference proteome</keyword>
<protein>
    <submittedName>
        <fullName evidence="2">Uncharacterized protein</fullName>
    </submittedName>
</protein>
<proteinExistence type="predicted"/>
<feature type="compositionally biased region" description="Low complexity" evidence="1">
    <location>
        <begin position="30"/>
        <end position="45"/>
    </location>
</feature>
<dbReference type="AlphaFoldDB" id="A0A4Z2FL41"/>
<sequence>MRVQKVCGVITAAAAAARPKRRGGARKEAAAAAASCRESSSPRSSVQTEDRDFIRPAARGPGDSRPFQGGGEQKAADWNDGRRTDRCSIRAGCSSVERASTHPMCIDAAWQCNCGLQCLQIRYYTDNSVEIPEEESIFSWCFLHSGVWSSAPRREQQ</sequence>
<evidence type="ECO:0000256" key="1">
    <source>
        <dbReference type="SAM" id="MobiDB-lite"/>
    </source>
</evidence>